<feature type="chain" id="PRO_5035161898" evidence="1">
    <location>
        <begin position="18"/>
        <end position="205"/>
    </location>
</feature>
<gene>
    <name evidence="2" type="ORF">HICCMSTLAB_LOCUS2938</name>
</gene>
<dbReference type="OrthoDB" id="7679028at2759"/>
<evidence type="ECO:0000313" key="2">
    <source>
        <dbReference type="EMBL" id="CAG5079148.1"/>
    </source>
</evidence>
<evidence type="ECO:0000313" key="3">
    <source>
        <dbReference type="Proteomes" id="UP000786811"/>
    </source>
</evidence>
<protein>
    <submittedName>
        <fullName evidence="2">Uncharacterized protein</fullName>
    </submittedName>
</protein>
<accession>A0A8J2H6L9</accession>
<reference evidence="2" key="1">
    <citation type="submission" date="2021-04" db="EMBL/GenBank/DDBJ databases">
        <authorList>
            <person name="Chebbi M.A.C M."/>
        </authorList>
    </citation>
    <scope>NUCLEOTIDE SEQUENCE</scope>
</reference>
<feature type="signal peptide" evidence="1">
    <location>
        <begin position="1"/>
        <end position="17"/>
    </location>
</feature>
<keyword evidence="3" id="KW-1185">Reference proteome</keyword>
<organism evidence="2 3">
    <name type="scientific">Cotesia congregata</name>
    <name type="common">Parasitoid wasp</name>
    <name type="synonym">Apanteles congregatus</name>
    <dbReference type="NCBI Taxonomy" id="51543"/>
    <lineage>
        <taxon>Eukaryota</taxon>
        <taxon>Metazoa</taxon>
        <taxon>Ecdysozoa</taxon>
        <taxon>Arthropoda</taxon>
        <taxon>Hexapoda</taxon>
        <taxon>Insecta</taxon>
        <taxon>Pterygota</taxon>
        <taxon>Neoptera</taxon>
        <taxon>Endopterygota</taxon>
        <taxon>Hymenoptera</taxon>
        <taxon>Apocrita</taxon>
        <taxon>Ichneumonoidea</taxon>
        <taxon>Braconidae</taxon>
        <taxon>Microgastrinae</taxon>
        <taxon>Cotesia</taxon>
    </lineage>
</organism>
<dbReference type="AlphaFoldDB" id="A0A8J2H6L9"/>
<keyword evidence="1" id="KW-0732">Signal</keyword>
<evidence type="ECO:0000256" key="1">
    <source>
        <dbReference type="SAM" id="SignalP"/>
    </source>
</evidence>
<dbReference type="Proteomes" id="UP000786811">
    <property type="component" value="Unassembled WGS sequence"/>
</dbReference>
<proteinExistence type="predicted"/>
<dbReference type="EMBL" id="CAJNRD030001117">
    <property type="protein sequence ID" value="CAG5079148.1"/>
    <property type="molecule type" value="Genomic_DNA"/>
</dbReference>
<sequence>MRREIILLIIFWGSVTASVEWDRLKIIDSKYKDSSERLRSDAVSLMRELVEICFVNNSNPVVISEDLLDNNWDPGRNPLIVIDRKFDKQITGFLPTYPMYVLAFESIDELKSTFWNIKSPFLIVETDSRCLSTKTILKFMWKQNLIAVYHLCDQKNSTVVFTLNSFASYAPAPWELIAEFDDDEGKKMTLCRFQYTKGTFLHKIT</sequence>
<comment type="caution">
    <text evidence="2">The sequence shown here is derived from an EMBL/GenBank/DDBJ whole genome shotgun (WGS) entry which is preliminary data.</text>
</comment>
<name>A0A8J2H6L9_COTCN</name>